<dbReference type="CDD" id="cd02440">
    <property type="entry name" value="AdoMet_MTases"/>
    <property type="match status" value="1"/>
</dbReference>
<dbReference type="OrthoDB" id="326274at2"/>
<dbReference type="GO" id="GO:0008168">
    <property type="term" value="F:methyltransferase activity"/>
    <property type="evidence" value="ECO:0007669"/>
    <property type="project" value="UniProtKB-KW"/>
</dbReference>
<evidence type="ECO:0000313" key="1">
    <source>
        <dbReference type="EMBL" id="TGN07958.1"/>
    </source>
</evidence>
<keyword evidence="1" id="KW-0808">Transferase</keyword>
<sequence>MSVCINVFEFSKPMPENNFKKIKDKFAAGTIVSDLEFDSIYPENVSEISKYQWSPVEVILEAVTFLAEDQNAKVLDIGSGCGKFCHVGALSRKTKFYGVEERFHLYEIAVQVSKKLKLNSNLFLHANMKDIDWSLYDSFYLFNPFYEHITNKNSIDETIPKKVSQFFAYLEIVKRKLFNLKSGTKVVTYNSFGGKMPLGYKRVKLDKRFESELEFWIKD</sequence>
<dbReference type="SUPFAM" id="SSF53335">
    <property type="entry name" value="S-adenosyl-L-methionine-dependent methyltransferases"/>
    <property type="match status" value="1"/>
</dbReference>
<dbReference type="RefSeq" id="WP_135764937.1">
    <property type="nucleotide sequence ID" value="NZ_RQHV01000061.1"/>
</dbReference>
<dbReference type="Gene3D" id="3.40.50.150">
    <property type="entry name" value="Vaccinia Virus protein VP39"/>
    <property type="match status" value="1"/>
</dbReference>
<evidence type="ECO:0000313" key="2">
    <source>
        <dbReference type="Proteomes" id="UP000298264"/>
    </source>
</evidence>
<proteinExistence type="predicted"/>
<dbReference type="GO" id="GO:0032259">
    <property type="term" value="P:methylation"/>
    <property type="evidence" value="ECO:0007669"/>
    <property type="project" value="UniProtKB-KW"/>
</dbReference>
<dbReference type="EMBL" id="RQHV01000061">
    <property type="protein sequence ID" value="TGN07958.1"/>
    <property type="molecule type" value="Genomic_DNA"/>
</dbReference>
<gene>
    <name evidence="1" type="ORF">EHS11_13535</name>
</gene>
<dbReference type="InterPro" id="IPR029063">
    <property type="entry name" value="SAM-dependent_MTases_sf"/>
</dbReference>
<organism evidence="1 2">
    <name type="scientific">Leptospira ilyithenensis</name>
    <dbReference type="NCBI Taxonomy" id="2484901"/>
    <lineage>
        <taxon>Bacteria</taxon>
        <taxon>Pseudomonadati</taxon>
        <taxon>Spirochaetota</taxon>
        <taxon>Spirochaetia</taxon>
        <taxon>Leptospirales</taxon>
        <taxon>Leptospiraceae</taxon>
        <taxon>Leptospira</taxon>
    </lineage>
</organism>
<protein>
    <submittedName>
        <fullName evidence="1">Class I SAM-dependent methyltransferase</fullName>
    </submittedName>
</protein>
<reference evidence="1" key="1">
    <citation type="journal article" date="2019" name="PLoS Negl. Trop. Dis.">
        <title>Revisiting the worldwide diversity of Leptospira species in the environment.</title>
        <authorList>
            <person name="Vincent A.T."/>
            <person name="Schiettekatte O."/>
            <person name="Bourhy P."/>
            <person name="Veyrier F.J."/>
            <person name="Picardeau M."/>
        </authorList>
    </citation>
    <scope>NUCLEOTIDE SEQUENCE [LARGE SCALE GENOMIC DNA]</scope>
    <source>
        <strain evidence="1">201400974</strain>
    </source>
</reference>
<keyword evidence="2" id="KW-1185">Reference proteome</keyword>
<dbReference type="Proteomes" id="UP000298264">
    <property type="component" value="Unassembled WGS sequence"/>
</dbReference>
<dbReference type="AlphaFoldDB" id="A0A4V3JWR7"/>
<keyword evidence="1" id="KW-0489">Methyltransferase</keyword>
<comment type="caution">
    <text evidence="1">The sequence shown here is derived from an EMBL/GenBank/DDBJ whole genome shotgun (WGS) entry which is preliminary data.</text>
</comment>
<accession>A0A4V3JWR7</accession>
<name>A0A4V3JWR7_9LEPT</name>